<dbReference type="PANTHER" id="PTHR14958">
    <property type="entry name" value="POTASSIUM CHANNEL TETRAMERISATION DOMAIN CONTAINING PROTEIN"/>
    <property type="match status" value="1"/>
</dbReference>
<feature type="domain" description="Potassium channel tetramerisation-type BTB" evidence="2">
    <location>
        <begin position="3"/>
        <end position="84"/>
    </location>
</feature>
<keyword evidence="1" id="KW-1133">Transmembrane helix</keyword>
<gene>
    <name evidence="3" type="ORF">SDRG_00364</name>
</gene>
<dbReference type="GeneID" id="19941091"/>
<dbReference type="InterPro" id="IPR003131">
    <property type="entry name" value="T1-type_BTB"/>
</dbReference>
<dbReference type="GO" id="GO:0097602">
    <property type="term" value="F:cullin family protein binding"/>
    <property type="evidence" value="ECO:0007669"/>
    <property type="project" value="TreeGrafter"/>
</dbReference>
<evidence type="ECO:0000313" key="4">
    <source>
        <dbReference type="Proteomes" id="UP000030762"/>
    </source>
</evidence>
<keyword evidence="1" id="KW-0472">Membrane</keyword>
<reference evidence="3 4" key="1">
    <citation type="submission" date="2012-04" db="EMBL/GenBank/DDBJ databases">
        <title>The Genome Sequence of Saprolegnia declina VS20.</title>
        <authorList>
            <consortium name="The Broad Institute Genome Sequencing Platform"/>
            <person name="Russ C."/>
            <person name="Nusbaum C."/>
            <person name="Tyler B."/>
            <person name="van West P."/>
            <person name="Dieguez-Uribeondo J."/>
            <person name="de Bruijn I."/>
            <person name="Tripathy S."/>
            <person name="Jiang R."/>
            <person name="Young S.K."/>
            <person name="Zeng Q."/>
            <person name="Gargeya S."/>
            <person name="Fitzgerald M."/>
            <person name="Haas B."/>
            <person name="Abouelleil A."/>
            <person name="Alvarado L."/>
            <person name="Arachchi H.M."/>
            <person name="Berlin A."/>
            <person name="Chapman S.B."/>
            <person name="Goldberg J."/>
            <person name="Griggs A."/>
            <person name="Gujja S."/>
            <person name="Hansen M."/>
            <person name="Howarth C."/>
            <person name="Imamovic A."/>
            <person name="Larimer J."/>
            <person name="McCowen C."/>
            <person name="Montmayeur A."/>
            <person name="Murphy C."/>
            <person name="Neiman D."/>
            <person name="Pearson M."/>
            <person name="Priest M."/>
            <person name="Roberts A."/>
            <person name="Saif S."/>
            <person name="Shea T."/>
            <person name="Sisk P."/>
            <person name="Sykes S."/>
            <person name="Wortman J."/>
            <person name="Nusbaum C."/>
            <person name="Birren B."/>
        </authorList>
    </citation>
    <scope>NUCLEOTIDE SEQUENCE [LARGE SCALE GENOMIC DNA]</scope>
    <source>
        <strain evidence="3 4">VS20</strain>
    </source>
</reference>
<feature type="transmembrane region" description="Helical" evidence="1">
    <location>
        <begin position="277"/>
        <end position="295"/>
    </location>
</feature>
<accession>T0R6T4</accession>
<dbReference type="Gene3D" id="3.30.710.10">
    <property type="entry name" value="Potassium Channel Kv1.1, Chain A"/>
    <property type="match status" value="1"/>
</dbReference>
<keyword evidence="1" id="KW-0812">Transmembrane</keyword>
<dbReference type="eggNOG" id="KOG2715">
    <property type="taxonomic scope" value="Eukaryota"/>
</dbReference>
<evidence type="ECO:0000259" key="2">
    <source>
        <dbReference type="Pfam" id="PF02214"/>
    </source>
</evidence>
<dbReference type="SUPFAM" id="SSF54695">
    <property type="entry name" value="POZ domain"/>
    <property type="match status" value="1"/>
</dbReference>
<dbReference type="Pfam" id="PF02214">
    <property type="entry name" value="BTB_2"/>
    <property type="match status" value="1"/>
</dbReference>
<proteinExistence type="predicted"/>
<dbReference type="InterPro" id="IPR011333">
    <property type="entry name" value="SKP1/BTB/POZ_sf"/>
</dbReference>
<feature type="transmembrane region" description="Helical" evidence="1">
    <location>
        <begin position="387"/>
        <end position="413"/>
    </location>
</feature>
<dbReference type="STRING" id="1156394.T0R6T4"/>
<dbReference type="InParanoid" id="T0R6T4"/>
<dbReference type="Proteomes" id="UP000030762">
    <property type="component" value="Unassembled WGS sequence"/>
</dbReference>
<protein>
    <recommendedName>
        <fullName evidence="2">Potassium channel tetramerisation-type BTB domain-containing protein</fullName>
    </recommendedName>
</protein>
<dbReference type="OrthoDB" id="2414723at2759"/>
<dbReference type="RefSeq" id="XP_008604059.1">
    <property type="nucleotide sequence ID" value="XM_008605837.1"/>
</dbReference>
<sequence>MFIQLNVGGRIFCTSEATLAKVPGSFLEKLLRRAPDVDSAYFLDLDPTYFEPILNHLRCDAPLLASLAPHEIVHISRQLEFLRLPLPVPLSRMWTPTDTNMQLLHTNFCQTVAVTKNTHQRSVLALVPSDRFAVRMDFVLCSISIGLTTQDAFALTAPSDAHAAYICGGYSSFDNINAERLDLERSGSIAVVQYDRDAQKITFDVDGERVDSASIDLVLPPTTELFPFVSFYAMPYSDTDGSAYLGQVTLVPVPSSQPLLAIDPQIRRHDDTSTSLLLLRDLVVWPFQWLTYAALLYSSAYVLLTLVAYLAVVPMLLVAACLVPYTVLRSLTSLLTQRFAPYWYPWSFARRSQCIAVTYDLSRRHHSSCGDQSRFVLRMIDVDSPSALMTTWACLLVVRSVVGVALGVMYIVVIANAMDDSIGVVLAAVKWQWTDLYEL</sequence>
<dbReference type="GO" id="GO:0031463">
    <property type="term" value="C:Cul3-RING ubiquitin ligase complex"/>
    <property type="evidence" value="ECO:0007669"/>
    <property type="project" value="TreeGrafter"/>
</dbReference>
<evidence type="ECO:0000313" key="3">
    <source>
        <dbReference type="EMBL" id="EQC42636.1"/>
    </source>
</evidence>
<dbReference type="PANTHER" id="PTHR14958:SF29">
    <property type="entry name" value="INSOMNIAC, ISOFORM B"/>
    <property type="match status" value="1"/>
</dbReference>
<dbReference type="EMBL" id="JH767132">
    <property type="protein sequence ID" value="EQC42636.1"/>
    <property type="molecule type" value="Genomic_DNA"/>
</dbReference>
<dbReference type="GO" id="GO:0043161">
    <property type="term" value="P:proteasome-mediated ubiquitin-dependent protein catabolic process"/>
    <property type="evidence" value="ECO:0007669"/>
    <property type="project" value="TreeGrafter"/>
</dbReference>
<organism evidence="3 4">
    <name type="scientific">Saprolegnia diclina (strain VS20)</name>
    <dbReference type="NCBI Taxonomy" id="1156394"/>
    <lineage>
        <taxon>Eukaryota</taxon>
        <taxon>Sar</taxon>
        <taxon>Stramenopiles</taxon>
        <taxon>Oomycota</taxon>
        <taxon>Saprolegniomycetes</taxon>
        <taxon>Saprolegniales</taxon>
        <taxon>Saprolegniaceae</taxon>
        <taxon>Saprolegnia</taxon>
    </lineage>
</organism>
<keyword evidence="4" id="KW-1185">Reference proteome</keyword>
<dbReference type="AlphaFoldDB" id="T0R6T4"/>
<feature type="transmembrane region" description="Helical" evidence="1">
    <location>
        <begin position="301"/>
        <end position="328"/>
    </location>
</feature>
<evidence type="ECO:0000256" key="1">
    <source>
        <dbReference type="SAM" id="Phobius"/>
    </source>
</evidence>
<dbReference type="GO" id="GO:0005737">
    <property type="term" value="C:cytoplasm"/>
    <property type="evidence" value="ECO:0007669"/>
    <property type="project" value="TreeGrafter"/>
</dbReference>
<name>T0R6T4_SAPDV</name>
<dbReference type="VEuPathDB" id="FungiDB:SDRG_00364"/>
<dbReference type="CDD" id="cd18316">
    <property type="entry name" value="BTB_POZ_KCTD-like"/>
    <property type="match status" value="1"/>
</dbReference>
<dbReference type="GO" id="GO:0051260">
    <property type="term" value="P:protein homooligomerization"/>
    <property type="evidence" value="ECO:0007669"/>
    <property type="project" value="InterPro"/>
</dbReference>